<dbReference type="Proteomes" id="UP001287356">
    <property type="component" value="Unassembled WGS sequence"/>
</dbReference>
<feature type="compositionally biased region" description="Low complexity" evidence="1">
    <location>
        <begin position="151"/>
        <end position="165"/>
    </location>
</feature>
<feature type="region of interest" description="Disordered" evidence="1">
    <location>
        <begin position="133"/>
        <end position="188"/>
    </location>
</feature>
<keyword evidence="3" id="KW-1185">Reference proteome</keyword>
<name>A0AAE0KGV2_9PEZI</name>
<accession>A0AAE0KGV2</accession>
<protein>
    <submittedName>
        <fullName evidence="2">Uncharacterized protein</fullName>
    </submittedName>
</protein>
<evidence type="ECO:0000313" key="2">
    <source>
        <dbReference type="EMBL" id="KAK3376508.1"/>
    </source>
</evidence>
<reference evidence="2" key="1">
    <citation type="journal article" date="2023" name="Mol. Phylogenet. Evol.">
        <title>Genome-scale phylogeny and comparative genomics of the fungal order Sordariales.</title>
        <authorList>
            <person name="Hensen N."/>
            <person name="Bonometti L."/>
            <person name="Westerberg I."/>
            <person name="Brannstrom I.O."/>
            <person name="Guillou S."/>
            <person name="Cros-Aarteil S."/>
            <person name="Calhoun S."/>
            <person name="Haridas S."/>
            <person name="Kuo A."/>
            <person name="Mondo S."/>
            <person name="Pangilinan J."/>
            <person name="Riley R."/>
            <person name="LaButti K."/>
            <person name="Andreopoulos B."/>
            <person name="Lipzen A."/>
            <person name="Chen C."/>
            <person name="Yan M."/>
            <person name="Daum C."/>
            <person name="Ng V."/>
            <person name="Clum A."/>
            <person name="Steindorff A."/>
            <person name="Ohm R.A."/>
            <person name="Martin F."/>
            <person name="Silar P."/>
            <person name="Natvig D.O."/>
            <person name="Lalanne C."/>
            <person name="Gautier V."/>
            <person name="Ament-Velasquez S.L."/>
            <person name="Kruys A."/>
            <person name="Hutchinson M.I."/>
            <person name="Powell A.J."/>
            <person name="Barry K."/>
            <person name="Miller A.N."/>
            <person name="Grigoriev I.V."/>
            <person name="Debuchy R."/>
            <person name="Gladieux P."/>
            <person name="Hiltunen Thoren M."/>
            <person name="Johannesson H."/>
        </authorList>
    </citation>
    <scope>NUCLEOTIDE SEQUENCE</scope>
    <source>
        <strain evidence="2">CBS 958.72</strain>
    </source>
</reference>
<feature type="region of interest" description="Disordered" evidence="1">
    <location>
        <begin position="273"/>
        <end position="292"/>
    </location>
</feature>
<organism evidence="2 3">
    <name type="scientific">Lasiosphaeria ovina</name>
    <dbReference type="NCBI Taxonomy" id="92902"/>
    <lineage>
        <taxon>Eukaryota</taxon>
        <taxon>Fungi</taxon>
        <taxon>Dikarya</taxon>
        <taxon>Ascomycota</taxon>
        <taxon>Pezizomycotina</taxon>
        <taxon>Sordariomycetes</taxon>
        <taxon>Sordariomycetidae</taxon>
        <taxon>Sordariales</taxon>
        <taxon>Lasiosphaeriaceae</taxon>
        <taxon>Lasiosphaeria</taxon>
    </lineage>
</organism>
<comment type="caution">
    <text evidence="2">The sequence shown here is derived from an EMBL/GenBank/DDBJ whole genome shotgun (WGS) entry which is preliminary data.</text>
</comment>
<dbReference type="AlphaFoldDB" id="A0AAE0KGV2"/>
<gene>
    <name evidence="2" type="ORF">B0T24DRAFT_221397</name>
</gene>
<reference evidence="2" key="2">
    <citation type="submission" date="2023-06" db="EMBL/GenBank/DDBJ databases">
        <authorList>
            <consortium name="Lawrence Berkeley National Laboratory"/>
            <person name="Haridas S."/>
            <person name="Hensen N."/>
            <person name="Bonometti L."/>
            <person name="Westerberg I."/>
            <person name="Brannstrom I.O."/>
            <person name="Guillou S."/>
            <person name="Cros-Aarteil S."/>
            <person name="Calhoun S."/>
            <person name="Kuo A."/>
            <person name="Mondo S."/>
            <person name="Pangilinan J."/>
            <person name="Riley R."/>
            <person name="Labutti K."/>
            <person name="Andreopoulos B."/>
            <person name="Lipzen A."/>
            <person name="Chen C."/>
            <person name="Yanf M."/>
            <person name="Daum C."/>
            <person name="Ng V."/>
            <person name="Clum A."/>
            <person name="Steindorff A."/>
            <person name="Ohm R."/>
            <person name="Martin F."/>
            <person name="Silar P."/>
            <person name="Natvig D."/>
            <person name="Lalanne C."/>
            <person name="Gautier V."/>
            <person name="Ament-Velasquez S.L."/>
            <person name="Kruys A."/>
            <person name="Hutchinson M.I."/>
            <person name="Powell A.J."/>
            <person name="Barry K."/>
            <person name="Miller A.N."/>
            <person name="Grigoriev I.V."/>
            <person name="Debuchy R."/>
            <person name="Gladieux P."/>
            <person name="Thoren M.H."/>
            <person name="Johannesson H."/>
        </authorList>
    </citation>
    <scope>NUCLEOTIDE SEQUENCE</scope>
    <source>
        <strain evidence="2">CBS 958.72</strain>
    </source>
</reference>
<sequence length="575" mass="63706">MGSACSAPNVQGEIASEQKAKDEREARERETKEKAAREKEEREKLGRAGPPTRQVPPRVDEERGNLRPQPQQTRKEDLVSRSTLPGAGGPLRGKALPRPDDEDEEEEGLTALALPLLHIGAVVLETWIRLDEQPPTVDKPSGLQQRHETAPRGQRQNPQQPRNPRSVPGVTEATGSKLGAQPLSNQNQEINERVPESFETFVQALCSKPTPPLVNLANPLQGASVPVSKWSIHPALSVSLTKSKPYIIKLVSPVFRWLPDQIVSVEVVGTRKAHRPDEKAANSSGEDVPANPKDVDATVSNMFGFLNNNYAMIKDPSDDNFDTRVLLSVVGDVTLSHVKVLAQAIVYFELALEAALTRGMDTKTSPLSQSGYEIWLTAPSKTRTPRTLDAFMDLIKDCGSLDQLIELMNPRPPAPPQGVPPPPPRYFRWDLQRLRTREPSDLNDSEPSVIVFHLGNSCTSSDDLLRALDFAATFVPSALFVLSLKDLRREYSNSVDGLNRFMRDSFVKQNDIRPLNPNTMSLLNSRVEITLPTGRANKSIQAQDEIIAAKQIRPFENSYGDPALDKLRRCRARLT</sequence>
<feature type="compositionally biased region" description="Basic and acidic residues" evidence="1">
    <location>
        <begin position="16"/>
        <end position="46"/>
    </location>
</feature>
<evidence type="ECO:0000256" key="1">
    <source>
        <dbReference type="SAM" id="MobiDB-lite"/>
    </source>
</evidence>
<feature type="region of interest" description="Disordered" evidence="1">
    <location>
        <begin position="1"/>
        <end position="107"/>
    </location>
</feature>
<proteinExistence type="predicted"/>
<dbReference type="EMBL" id="JAULSN010000003">
    <property type="protein sequence ID" value="KAK3376508.1"/>
    <property type="molecule type" value="Genomic_DNA"/>
</dbReference>
<evidence type="ECO:0000313" key="3">
    <source>
        <dbReference type="Proteomes" id="UP001287356"/>
    </source>
</evidence>